<keyword evidence="2" id="KW-0378">Hydrolase</keyword>
<accession>A0ABV6ED63</accession>
<evidence type="ECO:0000313" key="2">
    <source>
        <dbReference type="EMBL" id="MFC0226860.1"/>
    </source>
</evidence>
<gene>
    <name evidence="2" type="primary">allE</name>
    <name evidence="2" type="ORF">ACFFJ3_10155</name>
</gene>
<dbReference type="EC" id="3.5.3.26" evidence="2"/>
<dbReference type="Proteomes" id="UP001589792">
    <property type="component" value="Unassembled WGS sequence"/>
</dbReference>
<dbReference type="InterPro" id="IPR011051">
    <property type="entry name" value="RmlC_Cupin_sf"/>
</dbReference>
<dbReference type="InterPro" id="IPR014710">
    <property type="entry name" value="RmlC-like_jellyroll"/>
</dbReference>
<sequence>MGYLNNQIGYPTDILSSRSVIKRNNYALIPVEGLVRNIIPGFENCDVTILSTPKLGASFVDYLVTLHADGNNSQGFGGENIETFVYVIDGKISASADNTSYSLTSGGYLYCPAGVLLHLHNDNAGKPSQLFLYKRVYNRIKGYEARIISDNVNNLEKIHYEGMSDVILQDLLPKDLGFDMNIHILSFEPGASHGYIETHVQEHGAYILSGTGVYNLDNEWVPVKKGDYIFMAAYVPQAAYGVGKERFSYIYSKDCNRDVEF</sequence>
<feature type="domain" description="Cupin type-2" evidence="1">
    <location>
        <begin position="185"/>
        <end position="248"/>
    </location>
</feature>
<proteinExistence type="predicted"/>
<dbReference type="CDD" id="cd02211">
    <property type="entry name" value="cupin_UGlyAH_N"/>
    <property type="match status" value="1"/>
</dbReference>
<organism evidence="2 3">
    <name type="scientific">Serratia aquatilis</name>
    <dbReference type="NCBI Taxonomy" id="1737515"/>
    <lineage>
        <taxon>Bacteria</taxon>
        <taxon>Pseudomonadati</taxon>
        <taxon>Pseudomonadota</taxon>
        <taxon>Gammaproteobacteria</taxon>
        <taxon>Enterobacterales</taxon>
        <taxon>Yersiniaceae</taxon>
        <taxon>Serratia</taxon>
    </lineage>
</organism>
<reference evidence="2 3" key="1">
    <citation type="submission" date="2024-09" db="EMBL/GenBank/DDBJ databases">
        <authorList>
            <person name="Sun Q."/>
            <person name="Mori K."/>
        </authorList>
    </citation>
    <scope>NUCLEOTIDE SEQUENCE [LARGE SCALE GENOMIC DNA]</scope>
    <source>
        <strain evidence="2 3">CCM 8626</strain>
    </source>
</reference>
<dbReference type="PANTHER" id="PTHR34571">
    <property type="entry name" value="(S)-UREIDOGLYCINE AMINOHYDROLASE"/>
    <property type="match status" value="1"/>
</dbReference>
<dbReference type="RefSeq" id="WP_380674847.1">
    <property type="nucleotide sequence ID" value="NZ_CP173186.1"/>
</dbReference>
<protein>
    <submittedName>
        <fullName evidence="2">(S)-ureidoglycine aminohydrolase</fullName>
        <ecNumber evidence="2">3.5.3.26</ecNumber>
    </submittedName>
</protein>
<dbReference type="InterPro" id="IPR044704">
    <property type="entry name" value="UGlyAH_cupin_N"/>
</dbReference>
<dbReference type="Pfam" id="PF07883">
    <property type="entry name" value="Cupin_2"/>
    <property type="match status" value="1"/>
</dbReference>
<comment type="caution">
    <text evidence="2">The sequence shown here is derived from an EMBL/GenBank/DDBJ whole genome shotgun (WGS) entry which is preliminary data.</text>
</comment>
<dbReference type="InterPro" id="IPR017627">
    <property type="entry name" value="UGHY"/>
</dbReference>
<dbReference type="NCBIfam" id="TIGR03214">
    <property type="entry name" value="ura-cupin"/>
    <property type="match status" value="1"/>
</dbReference>
<dbReference type="InterPro" id="IPR044697">
    <property type="entry name" value="UGlyAH_cupin_C"/>
</dbReference>
<dbReference type="SUPFAM" id="SSF51182">
    <property type="entry name" value="RmlC-like cupins"/>
    <property type="match status" value="1"/>
</dbReference>
<name>A0ABV6ED63_9GAMM</name>
<keyword evidence="3" id="KW-1185">Reference proteome</keyword>
<dbReference type="PANTHER" id="PTHR34571:SF1">
    <property type="entry name" value="(S)-UREIDOGLYCINE AMINOHYDROLASE"/>
    <property type="match status" value="1"/>
</dbReference>
<dbReference type="GO" id="GO:0071522">
    <property type="term" value="F:ureidoglycine aminohydrolase activity"/>
    <property type="evidence" value="ECO:0007669"/>
    <property type="project" value="UniProtKB-EC"/>
</dbReference>
<evidence type="ECO:0000313" key="3">
    <source>
        <dbReference type="Proteomes" id="UP001589792"/>
    </source>
</evidence>
<dbReference type="Gene3D" id="2.60.120.10">
    <property type="entry name" value="Jelly Rolls"/>
    <property type="match status" value="2"/>
</dbReference>
<dbReference type="EMBL" id="JBHLXG010000008">
    <property type="protein sequence ID" value="MFC0226860.1"/>
    <property type="molecule type" value="Genomic_DNA"/>
</dbReference>
<dbReference type="InterPro" id="IPR013096">
    <property type="entry name" value="Cupin_2"/>
</dbReference>
<evidence type="ECO:0000259" key="1">
    <source>
        <dbReference type="Pfam" id="PF07883"/>
    </source>
</evidence>
<dbReference type="CDD" id="cd02212">
    <property type="entry name" value="cupin_UGlyAH_C"/>
    <property type="match status" value="1"/>
</dbReference>